<feature type="domain" description="FHA" evidence="10">
    <location>
        <begin position="23"/>
        <end position="86"/>
    </location>
</feature>
<evidence type="ECO:0000256" key="8">
    <source>
        <dbReference type="SAM" id="Coils"/>
    </source>
</evidence>
<keyword evidence="8" id="KW-0175">Coiled coil</keyword>
<evidence type="ECO:0000256" key="6">
    <source>
        <dbReference type="ARBA" id="ARBA00023242"/>
    </source>
</evidence>
<feature type="coiled-coil region" evidence="8">
    <location>
        <begin position="553"/>
        <end position="580"/>
    </location>
</feature>
<feature type="compositionally biased region" description="Basic and acidic residues" evidence="9">
    <location>
        <begin position="511"/>
        <end position="520"/>
    </location>
</feature>
<dbReference type="InterPro" id="IPR000253">
    <property type="entry name" value="FHA_dom"/>
</dbReference>
<dbReference type="EMBL" id="PPTA01000001">
    <property type="protein sequence ID" value="TFB07238.1"/>
    <property type="molecule type" value="Genomic_DNA"/>
</dbReference>
<evidence type="ECO:0000256" key="7">
    <source>
        <dbReference type="ARBA" id="ARBA00044757"/>
    </source>
</evidence>
<dbReference type="Pfam" id="PF00498">
    <property type="entry name" value="FHA"/>
    <property type="match status" value="1"/>
</dbReference>
<dbReference type="PANTHER" id="PTHR12162">
    <property type="entry name" value="NIBRIN-RELATED"/>
    <property type="match status" value="1"/>
</dbReference>
<feature type="region of interest" description="Disordered" evidence="9">
    <location>
        <begin position="667"/>
        <end position="806"/>
    </location>
</feature>
<evidence type="ECO:0000256" key="5">
    <source>
        <dbReference type="ARBA" id="ARBA00023204"/>
    </source>
</evidence>
<gene>
    <name evidence="11" type="ORF">CCMA1212_000871</name>
</gene>
<dbReference type="Proteomes" id="UP001642720">
    <property type="component" value="Unassembled WGS sequence"/>
</dbReference>
<evidence type="ECO:0000256" key="2">
    <source>
        <dbReference type="ARBA" id="ARBA00004286"/>
    </source>
</evidence>
<reference evidence="11 12" key="1">
    <citation type="submission" date="2018-01" db="EMBL/GenBank/DDBJ databases">
        <title>Genome characterization of the sugarcane-associated fungus Trichoderma ghanense CCMA-1212 and their application in lignocelulose bioconversion.</title>
        <authorList>
            <person name="Steindorff A.S."/>
            <person name="Mendes T.D."/>
            <person name="Vilela E.S.D."/>
            <person name="Rodrigues D.S."/>
            <person name="Formighieri E.F."/>
            <person name="Melo I.S."/>
            <person name="Favaro L.C.L."/>
        </authorList>
    </citation>
    <scope>NUCLEOTIDE SEQUENCE [LARGE SCALE GENOMIC DNA]</scope>
    <source>
        <strain evidence="11 12">CCMA-1212</strain>
    </source>
</reference>
<evidence type="ECO:0000313" key="12">
    <source>
        <dbReference type="Proteomes" id="UP001642720"/>
    </source>
</evidence>
<feature type="compositionally biased region" description="Low complexity" evidence="9">
    <location>
        <begin position="719"/>
        <end position="733"/>
    </location>
</feature>
<dbReference type="InterPro" id="IPR032429">
    <property type="entry name" value="Nibrin_BRCT2"/>
</dbReference>
<keyword evidence="6" id="KW-0539">Nucleus</keyword>
<evidence type="ECO:0000256" key="4">
    <source>
        <dbReference type="ARBA" id="ARBA00022763"/>
    </source>
</evidence>
<dbReference type="Gene3D" id="3.40.50.10980">
    <property type="entry name" value="Nibrin, BRCT2 domain"/>
    <property type="match status" value="1"/>
</dbReference>
<keyword evidence="3" id="KW-0158">Chromosome</keyword>
<dbReference type="SMART" id="SM00240">
    <property type="entry name" value="FHA"/>
    <property type="match status" value="1"/>
</dbReference>
<evidence type="ECO:0000313" key="11">
    <source>
        <dbReference type="EMBL" id="TFB07238.1"/>
    </source>
</evidence>
<feature type="compositionally biased region" description="Basic residues" evidence="9">
    <location>
        <begin position="414"/>
        <end position="426"/>
    </location>
</feature>
<feature type="compositionally biased region" description="Polar residues" evidence="9">
    <location>
        <begin position="742"/>
        <end position="757"/>
    </location>
</feature>
<comment type="caution">
    <text evidence="11">The sequence shown here is derived from an EMBL/GenBank/DDBJ whole genome shotgun (WGS) entry which is preliminary data.</text>
</comment>
<dbReference type="GeneID" id="300572772"/>
<dbReference type="RefSeq" id="XP_073563439.1">
    <property type="nucleotide sequence ID" value="XM_073698322.1"/>
</dbReference>
<feature type="compositionally biased region" description="Polar residues" evidence="9">
    <location>
        <begin position="386"/>
        <end position="410"/>
    </location>
</feature>
<dbReference type="Gene3D" id="2.60.200.20">
    <property type="match status" value="1"/>
</dbReference>
<keyword evidence="12" id="KW-1185">Reference proteome</keyword>
<sequence>MWLLENEGAFQGRTLWLRPGKTYLFGRTASEYGQLVLLHTTISRKHLTITVDHVTEGHAHNPSSRSHIKIEDLATKTGTVVNGQRIKGEVYDVQVEEYEIMLGKCPDTFKLKWVPKVFTFSFTNKELQTQPLNSLKERFEQLDIKLLTDYSVKHTTHVISKKRNTAKGLQALINGRHIVTESFLDAISSATEFSGGADSQEPSSLETDFHRFWPGEMKHLPPRGSEPVQLPDELYAPDSRRKDVFEGYTFIFYSQIQYDNLMAPITNGGGKAMLHPIQPEETRPDDFVRYVKGVAGEKGTGSFNDGSEGKGVVLVRFLPAKGELVDWYREFITAVSLLLDHRPIEQNEFLEAILINDARQLRRPLEVESSLRSQDAQPAENAQPERITQPNSESQSTRGMAELSQENNSQSLPRRSKVRRPVKRRFAGFDDDEMAIEETPPPTAQTAARPQSPVQEDEGGLFVSQEDDAPLAPDTRPVGTFRSQRKRAPSPVPEADLMEGMAPAVAKFKRQRLESGRRFAEPSPEPAPEQPVHAKSTSETKKKKKVKEEIDVLALAAKNREEAEARARAEAEELARLAEGIDLAEIRRHTIVEEIQLRRTDRASDRTREQDIADGRWNPKWNGMKNFKKFRKRGEATGRQPARVIVALAEVKTKEFGVGDSYWLEDVSSDRRRATSERSAVGASEARESNSPFVEPPMLGASSARVIASDSSDEEEVAEATSEVSSARAAASRRGGSKEDSQGSTRSQLTGGQSRATSKAKRAATEPAAARDTPPPKRSRVAPSLLEIEDSDDSDDELKFRFGKRR</sequence>
<keyword evidence="4" id="KW-0227">DNA damage</keyword>
<evidence type="ECO:0000256" key="9">
    <source>
        <dbReference type="SAM" id="MobiDB-lite"/>
    </source>
</evidence>
<dbReference type="InterPro" id="IPR040227">
    <property type="entry name" value="Nibrin-rel"/>
</dbReference>
<comment type="subcellular location">
    <subcellularLocation>
        <location evidence="2">Chromosome</location>
    </subcellularLocation>
    <subcellularLocation>
        <location evidence="1">Nucleus</location>
    </subcellularLocation>
</comment>
<dbReference type="InterPro" id="IPR036420">
    <property type="entry name" value="BRCT_dom_sf"/>
</dbReference>
<evidence type="ECO:0000256" key="1">
    <source>
        <dbReference type="ARBA" id="ARBA00004123"/>
    </source>
</evidence>
<keyword evidence="5" id="KW-0234">DNA repair</keyword>
<dbReference type="CDD" id="cd22667">
    <property type="entry name" value="FHA_NBN"/>
    <property type="match status" value="1"/>
</dbReference>
<dbReference type="Gene3D" id="3.40.50.10190">
    <property type="entry name" value="BRCT domain"/>
    <property type="match status" value="1"/>
</dbReference>
<dbReference type="SUPFAM" id="SSF49879">
    <property type="entry name" value="SMAD/FHA domain"/>
    <property type="match status" value="1"/>
</dbReference>
<dbReference type="CDD" id="cd17741">
    <property type="entry name" value="BRCT_nibrin"/>
    <property type="match status" value="1"/>
</dbReference>
<feature type="region of interest" description="Disordered" evidence="9">
    <location>
        <begin position="369"/>
        <end position="545"/>
    </location>
</feature>
<dbReference type="InterPro" id="IPR008984">
    <property type="entry name" value="SMAD_FHA_dom_sf"/>
</dbReference>
<organism evidence="11 12">
    <name type="scientific">Trichoderma ghanense</name>
    <dbReference type="NCBI Taxonomy" id="65468"/>
    <lineage>
        <taxon>Eukaryota</taxon>
        <taxon>Fungi</taxon>
        <taxon>Dikarya</taxon>
        <taxon>Ascomycota</taxon>
        <taxon>Pezizomycotina</taxon>
        <taxon>Sordariomycetes</taxon>
        <taxon>Hypocreomycetidae</taxon>
        <taxon>Hypocreales</taxon>
        <taxon>Hypocreaceae</taxon>
        <taxon>Trichoderma</taxon>
    </lineage>
</organism>
<proteinExistence type="inferred from homology"/>
<accession>A0ABY2HG16</accession>
<feature type="compositionally biased region" description="Acidic residues" evidence="9">
    <location>
        <begin position="787"/>
        <end position="796"/>
    </location>
</feature>
<evidence type="ECO:0000256" key="3">
    <source>
        <dbReference type="ARBA" id="ARBA00022454"/>
    </source>
</evidence>
<comment type="similarity">
    <text evidence="7">Belongs to the Nibrin family.</text>
</comment>
<dbReference type="Pfam" id="PF16508">
    <property type="entry name" value="NIBRIN_BRCT_II"/>
    <property type="match status" value="1"/>
</dbReference>
<dbReference type="InterPro" id="IPR043014">
    <property type="entry name" value="Nibrin_BRCT2_sf"/>
</dbReference>
<feature type="compositionally biased region" description="Basic and acidic residues" evidence="9">
    <location>
        <begin position="536"/>
        <end position="545"/>
    </location>
</feature>
<dbReference type="PROSITE" id="PS50006">
    <property type="entry name" value="FHA_DOMAIN"/>
    <property type="match status" value="1"/>
</dbReference>
<name>A0ABY2HG16_9HYPO</name>
<evidence type="ECO:0000259" key="10">
    <source>
        <dbReference type="PROSITE" id="PS50006"/>
    </source>
</evidence>
<dbReference type="PANTHER" id="PTHR12162:SF0">
    <property type="entry name" value="NIBRIN"/>
    <property type="match status" value="1"/>
</dbReference>
<feature type="compositionally biased region" description="Acidic residues" evidence="9">
    <location>
        <begin position="455"/>
        <end position="469"/>
    </location>
</feature>
<protein>
    <recommendedName>
        <fullName evidence="10">FHA domain-containing protein</fullName>
    </recommendedName>
</protein>